<gene>
    <name evidence="10" type="ORF">ASZ90_005585</name>
</gene>
<dbReference type="SUPFAM" id="SSF53448">
    <property type="entry name" value="Nucleotide-diphospho-sugar transferases"/>
    <property type="match status" value="1"/>
</dbReference>
<dbReference type="Gene3D" id="3.90.550.10">
    <property type="entry name" value="Spore Coat Polysaccharide Biosynthesis Protein SpsA, Chain A"/>
    <property type="match status" value="1"/>
</dbReference>
<evidence type="ECO:0000259" key="9">
    <source>
        <dbReference type="Pfam" id="PF00535"/>
    </source>
</evidence>
<keyword evidence="4 8" id="KW-0812">Transmembrane</keyword>
<dbReference type="Pfam" id="PF00535">
    <property type="entry name" value="Glycos_transf_2"/>
    <property type="match status" value="1"/>
</dbReference>
<organism evidence="10">
    <name type="scientific">hydrocarbon metagenome</name>
    <dbReference type="NCBI Taxonomy" id="938273"/>
    <lineage>
        <taxon>unclassified sequences</taxon>
        <taxon>metagenomes</taxon>
        <taxon>ecological metagenomes</taxon>
    </lineage>
</organism>
<dbReference type="GO" id="GO:0009103">
    <property type="term" value="P:lipopolysaccharide biosynthetic process"/>
    <property type="evidence" value="ECO:0007669"/>
    <property type="project" value="UniProtKB-KW"/>
</dbReference>
<evidence type="ECO:0000256" key="3">
    <source>
        <dbReference type="ARBA" id="ARBA00022679"/>
    </source>
</evidence>
<keyword evidence="5" id="KW-0448">Lipopolysaccharide biosynthesis</keyword>
<evidence type="ECO:0000313" key="10">
    <source>
        <dbReference type="EMBL" id="KUG24591.1"/>
    </source>
</evidence>
<evidence type="ECO:0000256" key="1">
    <source>
        <dbReference type="ARBA" id="ARBA00022475"/>
    </source>
</evidence>
<dbReference type="CDD" id="cd04187">
    <property type="entry name" value="DPM1_like_bac"/>
    <property type="match status" value="1"/>
</dbReference>
<keyword evidence="2" id="KW-0328">Glycosyltransferase</keyword>
<feature type="transmembrane region" description="Helical" evidence="8">
    <location>
        <begin position="230"/>
        <end position="253"/>
    </location>
</feature>
<keyword evidence="7 8" id="KW-0472">Membrane</keyword>
<sequence length="316" mass="35585">MAMFSNSISVVIPVYNSEDSLAILIRRIEPVLMSLTSKYELIFVNDGSKDNSWKRINELSDLHPWVIGVDLMRNYGQHNALLCGIRIARNEIIITIDDDLQHPPEEIPKLMVKLSEGYDVVYGTPIKEQHGFWRNRASQITKLALQKSMGAEIAGRASAFRAFRRDVRKAFDTYKSPYVSIDVLLTWGTTKFAAINVRHDARQTGVSKYTFCKLVTHSLNMITGFSSLPLQLASIIGFVFIIFGLGVLVYATSEYFIQRSTVSGFVFLASFIAIFSGAQLFTLGIIGEYLARIHFKSIGRPQSLIRYIVGLLNKED</sequence>
<evidence type="ECO:0000256" key="7">
    <source>
        <dbReference type="ARBA" id="ARBA00023136"/>
    </source>
</evidence>
<dbReference type="InterPro" id="IPR001173">
    <property type="entry name" value="Glyco_trans_2-like"/>
</dbReference>
<accession>A0A0W8FUJ9</accession>
<reference evidence="10" key="1">
    <citation type="journal article" date="2015" name="Proc. Natl. Acad. Sci. U.S.A.">
        <title>Networks of energetic and metabolic interactions define dynamics in microbial communities.</title>
        <authorList>
            <person name="Embree M."/>
            <person name="Liu J.K."/>
            <person name="Al-Bassam M.M."/>
            <person name="Zengler K."/>
        </authorList>
    </citation>
    <scope>NUCLEOTIDE SEQUENCE</scope>
</reference>
<dbReference type="GO" id="GO:0005886">
    <property type="term" value="C:plasma membrane"/>
    <property type="evidence" value="ECO:0007669"/>
    <property type="project" value="TreeGrafter"/>
</dbReference>
<keyword evidence="3 10" id="KW-0808">Transferase</keyword>
<feature type="domain" description="Glycosyltransferase 2-like" evidence="9">
    <location>
        <begin position="9"/>
        <end position="167"/>
    </location>
</feature>
<name>A0A0W8FUJ9_9ZZZZ</name>
<keyword evidence="6 8" id="KW-1133">Transmembrane helix</keyword>
<dbReference type="EMBL" id="LNQE01000842">
    <property type="protein sequence ID" value="KUG24591.1"/>
    <property type="molecule type" value="Genomic_DNA"/>
</dbReference>
<evidence type="ECO:0000256" key="6">
    <source>
        <dbReference type="ARBA" id="ARBA00022989"/>
    </source>
</evidence>
<dbReference type="PANTHER" id="PTHR48090">
    <property type="entry name" value="UNDECAPRENYL-PHOSPHATE 4-DEOXY-4-FORMAMIDO-L-ARABINOSE TRANSFERASE-RELATED"/>
    <property type="match status" value="1"/>
</dbReference>
<dbReference type="GO" id="GO:0099621">
    <property type="term" value="F:undecaprenyl-phosphate 4-deoxy-4-formamido-L-arabinose transferase activity"/>
    <property type="evidence" value="ECO:0007669"/>
    <property type="project" value="TreeGrafter"/>
</dbReference>
<dbReference type="InterPro" id="IPR050256">
    <property type="entry name" value="Glycosyltransferase_2"/>
</dbReference>
<evidence type="ECO:0000256" key="4">
    <source>
        <dbReference type="ARBA" id="ARBA00022692"/>
    </source>
</evidence>
<dbReference type="InterPro" id="IPR029044">
    <property type="entry name" value="Nucleotide-diphossugar_trans"/>
</dbReference>
<evidence type="ECO:0000256" key="5">
    <source>
        <dbReference type="ARBA" id="ARBA00022985"/>
    </source>
</evidence>
<dbReference type="AlphaFoldDB" id="A0A0W8FUJ9"/>
<keyword evidence="1" id="KW-1003">Cell membrane</keyword>
<evidence type="ECO:0000256" key="8">
    <source>
        <dbReference type="SAM" id="Phobius"/>
    </source>
</evidence>
<protein>
    <submittedName>
        <fullName evidence="10">Polymyxin resistance protein arnc, glycosyl transferase</fullName>
    </submittedName>
</protein>
<feature type="transmembrane region" description="Helical" evidence="8">
    <location>
        <begin position="265"/>
        <end position="291"/>
    </location>
</feature>
<proteinExistence type="predicted"/>
<comment type="caution">
    <text evidence="10">The sequence shown here is derived from an EMBL/GenBank/DDBJ whole genome shotgun (WGS) entry which is preliminary data.</text>
</comment>
<evidence type="ECO:0000256" key="2">
    <source>
        <dbReference type="ARBA" id="ARBA00022676"/>
    </source>
</evidence>
<dbReference type="PANTHER" id="PTHR48090:SF3">
    <property type="entry name" value="UNDECAPRENYL-PHOSPHATE 4-DEOXY-4-FORMAMIDO-L-ARABINOSE TRANSFERASE"/>
    <property type="match status" value="1"/>
</dbReference>